<evidence type="ECO:0000313" key="3">
    <source>
        <dbReference type="Proteomes" id="UP000663844"/>
    </source>
</evidence>
<dbReference type="Proteomes" id="UP000663844">
    <property type="component" value="Unassembled WGS sequence"/>
</dbReference>
<name>A0A820JFC4_9BILA</name>
<gene>
    <name evidence="2" type="ORF">OXD698_LOCUS47319</name>
</gene>
<organism evidence="2 3">
    <name type="scientific">Adineta steineri</name>
    <dbReference type="NCBI Taxonomy" id="433720"/>
    <lineage>
        <taxon>Eukaryota</taxon>
        <taxon>Metazoa</taxon>
        <taxon>Spiralia</taxon>
        <taxon>Gnathifera</taxon>
        <taxon>Rotifera</taxon>
        <taxon>Eurotatoria</taxon>
        <taxon>Bdelloidea</taxon>
        <taxon>Adinetida</taxon>
        <taxon>Adinetidae</taxon>
        <taxon>Adineta</taxon>
    </lineage>
</organism>
<protein>
    <submittedName>
        <fullName evidence="2">Uncharacterized protein</fullName>
    </submittedName>
</protein>
<feature type="compositionally biased region" description="Polar residues" evidence="1">
    <location>
        <begin position="1"/>
        <end position="23"/>
    </location>
</feature>
<reference evidence="2" key="1">
    <citation type="submission" date="2021-02" db="EMBL/GenBank/DDBJ databases">
        <authorList>
            <person name="Nowell W R."/>
        </authorList>
    </citation>
    <scope>NUCLEOTIDE SEQUENCE</scope>
</reference>
<comment type="caution">
    <text evidence="2">The sequence shown here is derived from an EMBL/GenBank/DDBJ whole genome shotgun (WGS) entry which is preliminary data.</text>
</comment>
<dbReference type="AlphaFoldDB" id="A0A820JFC4"/>
<evidence type="ECO:0000256" key="1">
    <source>
        <dbReference type="SAM" id="MobiDB-lite"/>
    </source>
</evidence>
<feature type="non-terminal residue" evidence="2">
    <location>
        <position position="1"/>
    </location>
</feature>
<proteinExistence type="predicted"/>
<dbReference type="EMBL" id="CAJOAZ010018213">
    <property type="protein sequence ID" value="CAF4323820.1"/>
    <property type="molecule type" value="Genomic_DNA"/>
</dbReference>
<sequence length="80" mass="8633">RIPMLTQWSIQSQGSTGSDQMRTGYSAPNKASEDIKSGGATHAGGAGHHMKTVAKKWIESKLTGNNNLNISLMMIIYVDL</sequence>
<accession>A0A820JFC4</accession>
<feature type="region of interest" description="Disordered" evidence="1">
    <location>
        <begin position="1"/>
        <end position="47"/>
    </location>
</feature>
<evidence type="ECO:0000313" key="2">
    <source>
        <dbReference type="EMBL" id="CAF4323820.1"/>
    </source>
</evidence>